<dbReference type="PANTHER" id="PTHR13604:SF0">
    <property type="entry name" value="ABASIC SITE PROCESSING PROTEIN HMCES"/>
    <property type="match status" value="1"/>
</dbReference>
<evidence type="ECO:0000256" key="3">
    <source>
        <dbReference type="ARBA" id="ARBA00022763"/>
    </source>
</evidence>
<gene>
    <name evidence="9" type="ORF">CLV96_0292</name>
</gene>
<comment type="caution">
    <text evidence="9">The sequence shown here is derived from an EMBL/GenBank/DDBJ whole genome shotgun (WGS) entry which is preliminary data.</text>
</comment>
<dbReference type="Proteomes" id="UP000294684">
    <property type="component" value="Unassembled WGS sequence"/>
</dbReference>
<evidence type="ECO:0000256" key="2">
    <source>
        <dbReference type="ARBA" id="ARBA00022670"/>
    </source>
</evidence>
<dbReference type="InterPro" id="IPR036590">
    <property type="entry name" value="SRAP-like"/>
</dbReference>
<keyword evidence="2 8" id="KW-0645">Protease</keyword>
<dbReference type="GeneID" id="79825649"/>
<dbReference type="EC" id="3.4.-.-" evidence="8"/>
<keyword evidence="4 8" id="KW-0378">Hydrolase</keyword>
<organism evidence="9 10">
    <name type="scientific">Leptospira meyeri</name>
    <dbReference type="NCBI Taxonomy" id="29508"/>
    <lineage>
        <taxon>Bacteria</taxon>
        <taxon>Pseudomonadati</taxon>
        <taxon>Spirochaetota</taxon>
        <taxon>Spirochaetia</taxon>
        <taxon>Leptospirales</taxon>
        <taxon>Leptospiraceae</taxon>
        <taxon>Leptospira</taxon>
    </lineage>
</organism>
<evidence type="ECO:0000256" key="5">
    <source>
        <dbReference type="ARBA" id="ARBA00023124"/>
    </source>
</evidence>
<keyword evidence="3" id="KW-0227">DNA damage</keyword>
<dbReference type="Gene3D" id="3.90.1680.10">
    <property type="entry name" value="SOS response associated peptidase-like"/>
    <property type="match status" value="1"/>
</dbReference>
<dbReference type="EMBL" id="SORO01000001">
    <property type="protein sequence ID" value="TDY71330.1"/>
    <property type="molecule type" value="Genomic_DNA"/>
</dbReference>
<dbReference type="RefSeq" id="WP_004789165.1">
    <property type="nucleotide sequence ID" value="NZ_SORO01000001.1"/>
</dbReference>
<dbReference type="GO" id="GO:0106300">
    <property type="term" value="P:protein-DNA covalent cross-linking repair"/>
    <property type="evidence" value="ECO:0007669"/>
    <property type="project" value="InterPro"/>
</dbReference>
<evidence type="ECO:0000256" key="7">
    <source>
        <dbReference type="ARBA" id="ARBA00023239"/>
    </source>
</evidence>
<dbReference type="AlphaFoldDB" id="A0A4R8MQ05"/>
<keyword evidence="7" id="KW-0456">Lyase</keyword>
<protein>
    <recommendedName>
        <fullName evidence="8">Abasic site processing protein</fullName>
        <ecNumber evidence="8">3.4.-.-</ecNumber>
    </recommendedName>
</protein>
<sequence length="225" mass="26045">MCGRYALNASSSQVIEQFELSYEEVLRNKEERIEKEVFPSKIEEVIVRPNTQNVLESKPWGAKKLVINGKPLKDQVNVATIEKLDSSPLWSKALKRNRLLVPATSYFEWKEIDKYTTEKYEIFSSSNLLFAFAGLNLLYVDADGNNRDCFVIITTEANDKIKTVHHRQPVVVPMSNYTKWLNNDTENPSSLLNQFDVSEMDYKLIWSKSKKNKDKDQPSLFNEIL</sequence>
<evidence type="ECO:0000313" key="9">
    <source>
        <dbReference type="EMBL" id="TDY71330.1"/>
    </source>
</evidence>
<accession>A0A4R8MQ05</accession>
<dbReference type="STRING" id="1193051.LEP1GSC017_3678"/>
<evidence type="ECO:0000256" key="6">
    <source>
        <dbReference type="ARBA" id="ARBA00023125"/>
    </source>
</evidence>
<reference evidence="9 10" key="1">
    <citation type="submission" date="2019-03" db="EMBL/GenBank/DDBJ databases">
        <title>Genomic Encyclopedia of Archaeal and Bacterial Type Strains, Phase II (KMG-II): from individual species to whole genera.</title>
        <authorList>
            <person name="Goeker M."/>
        </authorList>
    </citation>
    <scope>NUCLEOTIDE SEQUENCE [LARGE SCALE GENOMIC DNA]</scope>
    <source>
        <strain evidence="9 10">DSM 21537</strain>
    </source>
</reference>
<dbReference type="GO" id="GO:0016829">
    <property type="term" value="F:lyase activity"/>
    <property type="evidence" value="ECO:0007669"/>
    <property type="project" value="UniProtKB-KW"/>
</dbReference>
<dbReference type="GO" id="GO:0008233">
    <property type="term" value="F:peptidase activity"/>
    <property type="evidence" value="ECO:0007669"/>
    <property type="project" value="UniProtKB-KW"/>
</dbReference>
<evidence type="ECO:0000256" key="4">
    <source>
        <dbReference type="ARBA" id="ARBA00022801"/>
    </source>
</evidence>
<dbReference type="InterPro" id="IPR003738">
    <property type="entry name" value="SRAP"/>
</dbReference>
<name>A0A4R8MQ05_LEPME</name>
<keyword evidence="6" id="KW-0238">DNA-binding</keyword>
<keyword evidence="5" id="KW-0190">Covalent protein-DNA linkage</keyword>
<keyword evidence="10" id="KW-1185">Reference proteome</keyword>
<evidence type="ECO:0000256" key="1">
    <source>
        <dbReference type="ARBA" id="ARBA00008136"/>
    </source>
</evidence>
<evidence type="ECO:0000256" key="8">
    <source>
        <dbReference type="RuleBase" id="RU364100"/>
    </source>
</evidence>
<dbReference type="OrthoDB" id="9782620at2"/>
<proteinExistence type="inferred from homology"/>
<comment type="similarity">
    <text evidence="1 8">Belongs to the SOS response-associated peptidase family.</text>
</comment>
<dbReference type="SUPFAM" id="SSF143081">
    <property type="entry name" value="BB1717-like"/>
    <property type="match status" value="1"/>
</dbReference>
<dbReference type="GO" id="GO:0006508">
    <property type="term" value="P:proteolysis"/>
    <property type="evidence" value="ECO:0007669"/>
    <property type="project" value="UniProtKB-KW"/>
</dbReference>
<evidence type="ECO:0000313" key="10">
    <source>
        <dbReference type="Proteomes" id="UP000294684"/>
    </source>
</evidence>
<dbReference type="GO" id="GO:0003697">
    <property type="term" value="F:single-stranded DNA binding"/>
    <property type="evidence" value="ECO:0007669"/>
    <property type="project" value="InterPro"/>
</dbReference>
<dbReference type="PANTHER" id="PTHR13604">
    <property type="entry name" value="DC12-RELATED"/>
    <property type="match status" value="1"/>
</dbReference>
<dbReference type="Pfam" id="PF02586">
    <property type="entry name" value="SRAP"/>
    <property type="match status" value="1"/>
</dbReference>